<proteinExistence type="inferred from homology"/>
<accession>A0A6N6MYW7</accession>
<dbReference type="OrthoDB" id="9808773at2"/>
<evidence type="ECO:0000256" key="3">
    <source>
        <dbReference type="ARBA" id="ARBA00022603"/>
    </source>
</evidence>
<dbReference type="PANTHER" id="PTHR31760">
    <property type="entry name" value="S-ADENOSYL-L-METHIONINE-DEPENDENT METHYLTRANSFERASES SUPERFAMILY PROTEIN"/>
    <property type="match status" value="1"/>
</dbReference>
<keyword evidence="1 6" id="KW-0963">Cytoplasm</keyword>
<dbReference type="InterPro" id="IPR029063">
    <property type="entry name" value="SAM-dependent_MTases_sf"/>
</dbReference>
<evidence type="ECO:0000256" key="6">
    <source>
        <dbReference type="HAMAP-Rule" id="MF_00074"/>
    </source>
</evidence>
<feature type="binding site" evidence="6">
    <location>
        <position position="156"/>
    </location>
    <ligand>
        <name>S-adenosyl-L-methionine</name>
        <dbReference type="ChEBI" id="CHEBI:59789"/>
    </ligand>
</feature>
<dbReference type="PANTHER" id="PTHR31760:SF0">
    <property type="entry name" value="S-ADENOSYL-L-METHIONINE-DEPENDENT METHYLTRANSFERASES SUPERFAMILY PROTEIN"/>
    <property type="match status" value="1"/>
</dbReference>
<dbReference type="NCBIfam" id="TIGR00138">
    <property type="entry name" value="rsmG_gidB"/>
    <property type="match status" value="1"/>
</dbReference>
<comment type="similarity">
    <text evidence="6">Belongs to the methyltransferase superfamily. RNA methyltransferase RsmG family.</text>
</comment>
<comment type="caution">
    <text evidence="6">Lacks conserved residue(s) required for the propagation of feature annotation.</text>
</comment>
<dbReference type="CDD" id="cd02440">
    <property type="entry name" value="AdoMet_MTases"/>
    <property type="match status" value="1"/>
</dbReference>
<feature type="binding site" evidence="6">
    <location>
        <position position="88"/>
    </location>
    <ligand>
        <name>S-adenosyl-L-methionine</name>
        <dbReference type="ChEBI" id="CHEBI:59789"/>
    </ligand>
</feature>
<gene>
    <name evidence="6 7" type="primary">rsmG</name>
    <name evidence="7" type="ORF">F8A88_15535</name>
</gene>
<sequence length="224" mass="25331">MATINADNVTRSVAKLGRKTTPEQADLLARYLGMLEQWNRRMNLVGPSRWEDMLDSLVVDSLYLAEFLNDRTLRADPLCLDLGAGAGLPGIPLRMFWQSGRYWLVEVRQKRVGFMRSALARLDLPRTEVFHGRAEDALERLQQSGQESTADLIVSKAFMPWDKLLDFTRPMLRPATGDQAGGQLVILSNDPPPENDLPDTWNLMAAASYPVQKKQHYFWALSPC</sequence>
<feature type="binding site" evidence="6">
    <location>
        <position position="83"/>
    </location>
    <ligand>
        <name>S-adenosyl-L-methionine</name>
        <dbReference type="ChEBI" id="CHEBI:59789"/>
    </ligand>
</feature>
<evidence type="ECO:0000256" key="1">
    <source>
        <dbReference type="ARBA" id="ARBA00022490"/>
    </source>
</evidence>
<keyword evidence="4 6" id="KW-0808">Transferase</keyword>
<organism evidence="7 8">
    <name type="scientific">Pseudodesulfovibrio senegalensis</name>
    <dbReference type="NCBI Taxonomy" id="1721087"/>
    <lineage>
        <taxon>Bacteria</taxon>
        <taxon>Pseudomonadati</taxon>
        <taxon>Thermodesulfobacteriota</taxon>
        <taxon>Desulfovibrionia</taxon>
        <taxon>Desulfovibrionales</taxon>
        <taxon>Desulfovibrionaceae</taxon>
    </lineage>
</organism>
<dbReference type="EMBL" id="WAIE01000012">
    <property type="protein sequence ID" value="KAB1437253.1"/>
    <property type="molecule type" value="Genomic_DNA"/>
</dbReference>
<evidence type="ECO:0000256" key="5">
    <source>
        <dbReference type="ARBA" id="ARBA00022691"/>
    </source>
</evidence>
<evidence type="ECO:0000313" key="7">
    <source>
        <dbReference type="EMBL" id="KAB1437253.1"/>
    </source>
</evidence>
<dbReference type="Pfam" id="PF02527">
    <property type="entry name" value="GidB"/>
    <property type="match status" value="1"/>
</dbReference>
<keyword evidence="2 6" id="KW-0698">rRNA processing</keyword>
<dbReference type="SUPFAM" id="SSF53335">
    <property type="entry name" value="S-adenosyl-L-methionine-dependent methyltransferases"/>
    <property type="match status" value="1"/>
</dbReference>
<dbReference type="HAMAP" id="MF_00074">
    <property type="entry name" value="16SrRNA_methyltr_G"/>
    <property type="match status" value="1"/>
</dbReference>
<dbReference type="RefSeq" id="WP_151152103.1">
    <property type="nucleotide sequence ID" value="NZ_WAIE01000012.1"/>
</dbReference>
<dbReference type="GO" id="GO:0070043">
    <property type="term" value="F:rRNA (guanine-N7-)-methyltransferase activity"/>
    <property type="evidence" value="ECO:0007669"/>
    <property type="project" value="UniProtKB-UniRule"/>
</dbReference>
<comment type="caution">
    <text evidence="7">The sequence shown here is derived from an EMBL/GenBank/DDBJ whole genome shotgun (WGS) entry which is preliminary data.</text>
</comment>
<keyword evidence="5 6" id="KW-0949">S-adenosyl-L-methionine</keyword>
<dbReference type="GO" id="GO:0005829">
    <property type="term" value="C:cytosol"/>
    <property type="evidence" value="ECO:0007669"/>
    <property type="project" value="TreeGrafter"/>
</dbReference>
<comment type="subcellular location">
    <subcellularLocation>
        <location evidence="6">Cytoplasm</location>
    </subcellularLocation>
</comment>
<keyword evidence="3 6" id="KW-0489">Methyltransferase</keyword>
<protein>
    <recommendedName>
        <fullName evidence="6">Ribosomal RNA small subunit methyltransferase G</fullName>
        <ecNumber evidence="6">2.1.1.-</ecNumber>
    </recommendedName>
    <alternativeName>
        <fullName evidence="6">16S rRNA 7-methylguanosine methyltransferase</fullName>
        <shortName evidence="6">16S rRNA m7G methyltransferase</shortName>
    </alternativeName>
</protein>
<dbReference type="AlphaFoldDB" id="A0A6N6MYW7"/>
<dbReference type="EC" id="2.1.1.-" evidence="6"/>
<dbReference type="Proteomes" id="UP000438699">
    <property type="component" value="Unassembled WGS sequence"/>
</dbReference>
<dbReference type="InterPro" id="IPR003682">
    <property type="entry name" value="rRNA_ssu_MeTfrase_G"/>
</dbReference>
<name>A0A6N6MYW7_9BACT</name>
<feature type="binding site" evidence="6">
    <location>
        <begin position="134"/>
        <end position="135"/>
    </location>
    <ligand>
        <name>S-adenosyl-L-methionine</name>
        <dbReference type="ChEBI" id="CHEBI:59789"/>
    </ligand>
</feature>
<dbReference type="Gene3D" id="3.40.50.150">
    <property type="entry name" value="Vaccinia Virus protein VP39"/>
    <property type="match status" value="1"/>
</dbReference>
<evidence type="ECO:0000256" key="2">
    <source>
        <dbReference type="ARBA" id="ARBA00022552"/>
    </source>
</evidence>
<keyword evidence="8" id="KW-1185">Reference proteome</keyword>
<evidence type="ECO:0000313" key="8">
    <source>
        <dbReference type="Proteomes" id="UP000438699"/>
    </source>
</evidence>
<comment type="function">
    <text evidence="6">Specifically methylates the N7 position of a guanine in 16S rRNA.</text>
</comment>
<reference evidence="7 8" key="1">
    <citation type="journal article" date="2017" name="Int. J. Syst. Evol. Microbiol.">
        <title>Desulfovibrio senegalensis sp. nov., a mesophilic sulfate reducer isolated from marine sediment.</title>
        <authorList>
            <person name="Thioye A."/>
            <person name="Gam Z.B.A."/>
            <person name="Mbengue M."/>
            <person name="Cayol J.L."/>
            <person name="Joseph-Bartoli M."/>
            <person name="Toure-Kane C."/>
            <person name="Labat M."/>
        </authorList>
    </citation>
    <scope>NUCLEOTIDE SEQUENCE [LARGE SCALE GENOMIC DNA]</scope>
    <source>
        <strain evidence="7 8">DSM 101509</strain>
    </source>
</reference>
<evidence type="ECO:0000256" key="4">
    <source>
        <dbReference type="ARBA" id="ARBA00022679"/>
    </source>
</evidence>